<dbReference type="AlphaFoldDB" id="A0A940Y9Y6"/>
<evidence type="ECO:0000313" key="2">
    <source>
        <dbReference type="Proteomes" id="UP000676246"/>
    </source>
</evidence>
<dbReference type="RefSeq" id="WP_210852993.1">
    <property type="nucleotide sequence ID" value="NZ_JAGQDD010000003.1"/>
</dbReference>
<gene>
    <name evidence="1" type="ORF">KAK03_07695</name>
</gene>
<reference evidence="1 2" key="1">
    <citation type="submission" date="2021-04" db="EMBL/GenBank/DDBJ databases">
        <title>The genome sequence of Ideonella sp. 3Y2.</title>
        <authorList>
            <person name="Liu Y."/>
        </authorList>
    </citation>
    <scope>NUCLEOTIDE SEQUENCE [LARGE SCALE GENOMIC DNA]</scope>
    <source>
        <strain evidence="1 2">3Y2</strain>
    </source>
</reference>
<dbReference type="EMBL" id="JAGQDD010000003">
    <property type="protein sequence ID" value="MBQ0930368.1"/>
    <property type="molecule type" value="Genomic_DNA"/>
</dbReference>
<keyword evidence="2" id="KW-1185">Reference proteome</keyword>
<evidence type="ECO:0000313" key="1">
    <source>
        <dbReference type="EMBL" id="MBQ0930368.1"/>
    </source>
</evidence>
<dbReference type="Proteomes" id="UP000676246">
    <property type="component" value="Unassembled WGS sequence"/>
</dbReference>
<comment type="caution">
    <text evidence="1">The sequence shown here is derived from an EMBL/GenBank/DDBJ whole genome shotgun (WGS) entry which is preliminary data.</text>
</comment>
<dbReference type="InterPro" id="IPR011856">
    <property type="entry name" value="tRNA_endonuc-like_dom_sf"/>
</dbReference>
<dbReference type="GO" id="GO:0003676">
    <property type="term" value="F:nucleic acid binding"/>
    <property type="evidence" value="ECO:0007669"/>
    <property type="project" value="InterPro"/>
</dbReference>
<dbReference type="Gene3D" id="3.40.1350.10">
    <property type="match status" value="1"/>
</dbReference>
<name>A0A940Y9Y6_9BURK</name>
<protein>
    <submittedName>
        <fullName evidence="1">Uncharacterized protein</fullName>
    </submittedName>
</protein>
<organism evidence="1 2">
    <name type="scientific">Ideonella alba</name>
    <dbReference type="NCBI Taxonomy" id="2824118"/>
    <lineage>
        <taxon>Bacteria</taxon>
        <taxon>Pseudomonadati</taxon>
        <taxon>Pseudomonadota</taxon>
        <taxon>Betaproteobacteria</taxon>
        <taxon>Burkholderiales</taxon>
        <taxon>Sphaerotilaceae</taxon>
        <taxon>Ideonella</taxon>
    </lineage>
</organism>
<accession>A0A940Y9Y6</accession>
<sequence length="179" mass="19841">MQIRKQQSHGRIGEACVAAKCWMHGIPAYNTSGLRANFAGSDLIVDTPDPTRKLLVQVKTGYNPSPDWVYMTQCSGEQELEKSKFVSDFVVFVNLDKRAGTKHTHDGSLDFQHLSFFVVPRDEANRLYRAALAREHARPLIKTGGQRKLGNLAVVVAASEMAGFKDAWHLIKQASADDA</sequence>
<proteinExistence type="predicted"/>